<dbReference type="SMART" id="SM00320">
    <property type="entry name" value="WD40"/>
    <property type="match status" value="7"/>
</dbReference>
<dbReference type="PROSITE" id="PS00678">
    <property type="entry name" value="WD_REPEATS_1"/>
    <property type="match status" value="3"/>
</dbReference>
<dbReference type="CDD" id="cd00200">
    <property type="entry name" value="WD40"/>
    <property type="match status" value="1"/>
</dbReference>
<dbReference type="InterPro" id="IPR011009">
    <property type="entry name" value="Kinase-like_dom_sf"/>
</dbReference>
<dbReference type="InterPro" id="IPR020472">
    <property type="entry name" value="WD40_PAC1"/>
</dbReference>
<protein>
    <recommendedName>
        <fullName evidence="5">Protein kinase domain-containing protein</fullName>
    </recommendedName>
</protein>
<dbReference type="Proteomes" id="UP000031561">
    <property type="component" value="Unassembled WGS sequence"/>
</dbReference>
<dbReference type="PANTHER" id="PTHR19879">
    <property type="entry name" value="TRANSCRIPTION INITIATION FACTOR TFIID"/>
    <property type="match status" value="1"/>
</dbReference>
<comment type="caution">
    <text evidence="6">The sequence shown here is derived from an EMBL/GenBank/DDBJ whole genome shotgun (WGS) entry which is preliminary data.</text>
</comment>
<evidence type="ECO:0000256" key="3">
    <source>
        <dbReference type="PROSITE-ProRule" id="PRU00221"/>
    </source>
</evidence>
<feature type="domain" description="Protein kinase" evidence="5">
    <location>
        <begin position="13"/>
        <end position="299"/>
    </location>
</feature>
<organism evidence="6 7">
    <name type="scientific">Lyngbya confervoides BDU141951</name>
    <dbReference type="NCBI Taxonomy" id="1574623"/>
    <lineage>
        <taxon>Bacteria</taxon>
        <taxon>Bacillati</taxon>
        <taxon>Cyanobacteriota</taxon>
        <taxon>Cyanophyceae</taxon>
        <taxon>Oscillatoriophycideae</taxon>
        <taxon>Oscillatoriales</taxon>
        <taxon>Microcoleaceae</taxon>
        <taxon>Lyngbya</taxon>
    </lineage>
</organism>
<gene>
    <name evidence="6" type="ORF">QQ91_0017280</name>
</gene>
<evidence type="ECO:0000256" key="4">
    <source>
        <dbReference type="SAM" id="MobiDB-lite"/>
    </source>
</evidence>
<proteinExistence type="predicted"/>
<dbReference type="Pfam" id="PF00400">
    <property type="entry name" value="WD40"/>
    <property type="match status" value="5"/>
</dbReference>
<keyword evidence="2" id="KW-0677">Repeat</keyword>
<evidence type="ECO:0000313" key="6">
    <source>
        <dbReference type="EMBL" id="MCM1984579.1"/>
    </source>
</evidence>
<dbReference type="Pfam" id="PF00069">
    <property type="entry name" value="Pkinase"/>
    <property type="match status" value="1"/>
</dbReference>
<dbReference type="InterPro" id="IPR019775">
    <property type="entry name" value="WD40_repeat_CS"/>
</dbReference>
<feature type="repeat" description="WD" evidence="3">
    <location>
        <begin position="686"/>
        <end position="727"/>
    </location>
</feature>
<dbReference type="InterPro" id="IPR001680">
    <property type="entry name" value="WD40_rpt"/>
</dbReference>
<dbReference type="EMBL" id="JTHE03000100">
    <property type="protein sequence ID" value="MCM1984579.1"/>
    <property type="molecule type" value="Genomic_DNA"/>
</dbReference>
<dbReference type="InterPro" id="IPR036322">
    <property type="entry name" value="WD40_repeat_dom_sf"/>
</dbReference>
<dbReference type="InterPro" id="IPR015943">
    <property type="entry name" value="WD40/YVTN_repeat-like_dom_sf"/>
</dbReference>
<dbReference type="PROSITE" id="PS50011">
    <property type="entry name" value="PROTEIN_KINASE_DOM"/>
    <property type="match status" value="1"/>
</dbReference>
<evidence type="ECO:0000256" key="2">
    <source>
        <dbReference type="ARBA" id="ARBA00022737"/>
    </source>
</evidence>
<name>A0ABD4T773_9CYAN</name>
<keyword evidence="1 3" id="KW-0853">WD repeat</keyword>
<dbReference type="PANTHER" id="PTHR19879:SF9">
    <property type="entry name" value="TRANSCRIPTION INITIATION FACTOR TFIID SUBUNIT 5"/>
    <property type="match status" value="1"/>
</dbReference>
<dbReference type="SUPFAM" id="SSF56112">
    <property type="entry name" value="Protein kinase-like (PK-like)"/>
    <property type="match status" value="1"/>
</dbReference>
<feature type="repeat" description="WD" evidence="3">
    <location>
        <begin position="650"/>
        <end position="684"/>
    </location>
</feature>
<sequence length="779" mass="86613">MRVLRCMVTGKSITLTQEMANSGEGMIWETSRPDWVAKLYHQPTPARLKKLEIMIAHPPMDPMRDRHHITFAWPQDILEDERGNPVGFVMPLIGESVPLSTIYNPRLRSRKAPRFNWKYLHTTALNIALAVQALHREGYVIGDIKPQNILVNKNALISIIDTDSFQVKDPYSQSVYRCLVGSEGFTPPELLGQELSKVDQTEIHDRFRLAVIIYLLLFGDHPFKGRWIAQGESPNPTDLIRHGYWPYAQRSLIKPGPTTIPLDIAHSQIQSHFQDCFTLGHRQPNQRPRAEDWAQALRLAIKSLKACHLEKNHLFSTSYGRCYWCDRKAKLGLDIFSPDLKQKLDRAKQAKSAPPPAPVPPPPRRGSQPGSIPVSSGGRPVQSDWGSILAGIKQRLTQLPPTVVGSVLCLSSLFGLGLLLVPELYAGSVQTVPDSLETLLRSWFQLQPETSSAQNHLVDPPRPLTRDSHNDAVTQVDISPDGQFLVSGSRDMTVKVWDLRQGRLLKSLTEHYEPINFVRFTPDGRALMSSSRSGDVVFWTFPQGTLLRKLDKSSETGGGALQNATTDAQGNFLVSNGWSGGIMIHNLLTNQLMRIETNTYASEQALVAMPSHAELVSSSSSGQMNVWSLKTGESLRTFPDIGEWQSVEPVRVMAVSPEGSWLASGNWSGTINLWDYPSGKIMQSLIGHRNTYISAITFSEDGQLLATGGGDHLIKLWNLRQGRLVKTFRGHRDDITSLDFSSNGQTLVSGGQDHLIKVWDIPSGQEVKTLAGQEDLASP</sequence>
<reference evidence="6 7" key="1">
    <citation type="journal article" date="2015" name="Genome Announc.">
        <title>Draft Genome Sequence of Filamentous Marine Cyanobacterium Lyngbya confervoides Strain BDU141951.</title>
        <authorList>
            <person name="Chandrababunaidu M.M."/>
            <person name="Sen D."/>
            <person name="Tripathy S."/>
        </authorList>
    </citation>
    <scope>NUCLEOTIDE SEQUENCE [LARGE SCALE GENOMIC DNA]</scope>
    <source>
        <strain evidence="6 7">BDU141951</strain>
    </source>
</reference>
<dbReference type="PRINTS" id="PR00320">
    <property type="entry name" value="GPROTEINBRPT"/>
</dbReference>
<dbReference type="SUPFAM" id="SSF50978">
    <property type="entry name" value="WD40 repeat-like"/>
    <property type="match status" value="1"/>
</dbReference>
<feature type="repeat" description="WD" evidence="3">
    <location>
        <begin position="728"/>
        <end position="769"/>
    </location>
</feature>
<dbReference type="Gene3D" id="1.10.510.10">
    <property type="entry name" value="Transferase(Phosphotransferase) domain 1"/>
    <property type="match status" value="1"/>
</dbReference>
<dbReference type="Gene3D" id="2.130.10.10">
    <property type="entry name" value="YVTN repeat-like/Quinoprotein amine dehydrogenase"/>
    <property type="match status" value="3"/>
</dbReference>
<dbReference type="RefSeq" id="WP_166276551.1">
    <property type="nucleotide sequence ID" value="NZ_JTHE03000100.1"/>
</dbReference>
<evidence type="ECO:0000313" key="7">
    <source>
        <dbReference type="Proteomes" id="UP000031561"/>
    </source>
</evidence>
<keyword evidence="7" id="KW-1185">Reference proteome</keyword>
<dbReference type="AlphaFoldDB" id="A0ABD4T773"/>
<dbReference type="InterPro" id="IPR000719">
    <property type="entry name" value="Prot_kinase_dom"/>
</dbReference>
<dbReference type="PROSITE" id="PS50082">
    <property type="entry name" value="WD_REPEATS_2"/>
    <property type="match status" value="5"/>
</dbReference>
<accession>A0ABD4T773</accession>
<feature type="compositionally biased region" description="Pro residues" evidence="4">
    <location>
        <begin position="353"/>
        <end position="364"/>
    </location>
</feature>
<feature type="region of interest" description="Disordered" evidence="4">
    <location>
        <begin position="344"/>
        <end position="380"/>
    </location>
</feature>
<evidence type="ECO:0000259" key="5">
    <source>
        <dbReference type="PROSITE" id="PS50011"/>
    </source>
</evidence>
<dbReference type="PROSITE" id="PS50294">
    <property type="entry name" value="WD_REPEATS_REGION"/>
    <property type="match status" value="4"/>
</dbReference>
<evidence type="ECO:0000256" key="1">
    <source>
        <dbReference type="ARBA" id="ARBA00022574"/>
    </source>
</evidence>
<feature type="repeat" description="WD" evidence="3">
    <location>
        <begin position="508"/>
        <end position="549"/>
    </location>
</feature>
<feature type="repeat" description="WD" evidence="3">
    <location>
        <begin position="466"/>
        <end position="507"/>
    </location>
</feature>